<accession>A0A2D4FD36</accession>
<proteinExistence type="predicted"/>
<dbReference type="EMBL" id="IACJ01062198">
    <property type="protein sequence ID" value="LAA45414.1"/>
    <property type="molecule type" value="Transcribed_RNA"/>
</dbReference>
<evidence type="ECO:0000313" key="1">
    <source>
        <dbReference type="EMBL" id="LAA45414.1"/>
    </source>
</evidence>
<name>A0A2D4FD36_MICCO</name>
<protein>
    <submittedName>
        <fullName evidence="1">Uncharacterized protein</fullName>
    </submittedName>
</protein>
<sequence length="99" mass="11812">MKNSHLSLPPLLKIRQPQNSSFKKKYWVFRVFKSVQRKDLMHAKESLRRKFGPRMQDSSLHKPFFSLCTYRLLGYSQVYIQLTMRVGRQAGRLVKLEEP</sequence>
<reference evidence="1" key="1">
    <citation type="submission" date="2017-07" db="EMBL/GenBank/DDBJ databases">
        <authorList>
            <person name="Mikheyev A."/>
            <person name="Grau M."/>
        </authorList>
    </citation>
    <scope>NUCLEOTIDE SEQUENCE</scope>
    <source>
        <tissue evidence="1">Venom_gland</tissue>
    </source>
</reference>
<dbReference type="AlphaFoldDB" id="A0A2D4FD36"/>
<reference evidence="1" key="2">
    <citation type="submission" date="2017-11" db="EMBL/GenBank/DDBJ databases">
        <title>Coralsnake Venomics: Analyses of Venom Gland Transcriptomes and Proteomes of Six Brazilian Taxa.</title>
        <authorList>
            <person name="Aird S.D."/>
            <person name="Jorge da Silva N."/>
            <person name="Qiu L."/>
            <person name="Villar-Briones A."/>
            <person name="Aparecida-Saddi V."/>
            <person name="Campos-Telles M.P."/>
            <person name="Grau M."/>
            <person name="Mikheyev A.S."/>
        </authorList>
    </citation>
    <scope>NUCLEOTIDE SEQUENCE</scope>
    <source>
        <tissue evidence="1">Venom_gland</tissue>
    </source>
</reference>
<organism evidence="1">
    <name type="scientific">Micrurus corallinus</name>
    <name type="common">Brazilian coral snake</name>
    <dbReference type="NCBI Taxonomy" id="54390"/>
    <lineage>
        <taxon>Eukaryota</taxon>
        <taxon>Metazoa</taxon>
        <taxon>Chordata</taxon>
        <taxon>Craniata</taxon>
        <taxon>Vertebrata</taxon>
        <taxon>Euteleostomi</taxon>
        <taxon>Lepidosauria</taxon>
        <taxon>Squamata</taxon>
        <taxon>Bifurcata</taxon>
        <taxon>Unidentata</taxon>
        <taxon>Episquamata</taxon>
        <taxon>Toxicofera</taxon>
        <taxon>Serpentes</taxon>
        <taxon>Colubroidea</taxon>
        <taxon>Elapidae</taxon>
        <taxon>Elapinae</taxon>
        <taxon>Micrurus</taxon>
    </lineage>
</organism>